<keyword evidence="5 7" id="KW-0653">Protein transport</keyword>
<dbReference type="PANTHER" id="PTHR23306:SF3">
    <property type="entry name" value="TUMOR SUPPRESSOR PROTEIN 101"/>
    <property type="match status" value="1"/>
</dbReference>
<dbReference type="CDD" id="cd11685">
    <property type="entry name" value="UEV_TSG101-like"/>
    <property type="match status" value="1"/>
</dbReference>
<comment type="caution">
    <text evidence="12">The sequence shown here is derived from an EMBL/GenBank/DDBJ whole genome shotgun (WGS) entry which is preliminary data.</text>
</comment>
<dbReference type="SUPFAM" id="SSF140111">
    <property type="entry name" value="Endosomal sorting complex assembly domain"/>
    <property type="match status" value="1"/>
</dbReference>
<dbReference type="Pfam" id="PF09454">
    <property type="entry name" value="Vps23_core"/>
    <property type="match status" value="1"/>
</dbReference>
<comment type="subcellular location">
    <subcellularLocation>
        <location evidence="1">Endosome</location>
    </subcellularLocation>
</comment>
<dbReference type="OrthoDB" id="18950at2759"/>
<evidence type="ECO:0000313" key="12">
    <source>
        <dbReference type="EMBL" id="KYQ88389.1"/>
    </source>
</evidence>
<reference evidence="12 13" key="1">
    <citation type="submission" date="2015-12" db="EMBL/GenBank/DDBJ databases">
        <title>Dictyostelia acquired genes for synthesis and detection of signals that induce cell-type specialization by lateral gene transfer from prokaryotes.</title>
        <authorList>
            <person name="Gloeckner G."/>
            <person name="Schaap P."/>
        </authorList>
    </citation>
    <scope>NUCLEOTIDE SEQUENCE [LARGE SCALE GENOMIC DNA]</scope>
    <source>
        <strain evidence="12 13">TK</strain>
    </source>
</reference>
<dbReference type="STRING" id="361077.A0A151Z365"/>
<comment type="similarity">
    <text evidence="2">Belongs to the ubiquitin-conjugating enzyme family. UEV subfamily.</text>
</comment>
<evidence type="ECO:0000256" key="5">
    <source>
        <dbReference type="ARBA" id="ARBA00022927"/>
    </source>
</evidence>
<feature type="compositionally biased region" description="Polar residues" evidence="9">
    <location>
        <begin position="214"/>
        <end position="224"/>
    </location>
</feature>
<dbReference type="InterPro" id="IPR017916">
    <property type="entry name" value="SB_dom"/>
</dbReference>
<evidence type="ECO:0000256" key="3">
    <source>
        <dbReference type="ARBA" id="ARBA00022448"/>
    </source>
</evidence>
<protein>
    <submittedName>
        <fullName evidence="12">Uncharacterized protein</fullName>
    </submittedName>
</protein>
<feature type="compositionally biased region" description="Polar residues" evidence="9">
    <location>
        <begin position="231"/>
        <end position="243"/>
    </location>
</feature>
<feature type="compositionally biased region" description="Pro residues" evidence="9">
    <location>
        <begin position="160"/>
        <end position="170"/>
    </location>
</feature>
<evidence type="ECO:0000313" key="13">
    <source>
        <dbReference type="Proteomes" id="UP000076078"/>
    </source>
</evidence>
<organism evidence="12 13">
    <name type="scientific">Tieghemostelium lacteum</name>
    <name type="common">Slime mold</name>
    <name type="synonym">Dictyostelium lacteum</name>
    <dbReference type="NCBI Taxonomy" id="361077"/>
    <lineage>
        <taxon>Eukaryota</taxon>
        <taxon>Amoebozoa</taxon>
        <taxon>Evosea</taxon>
        <taxon>Eumycetozoa</taxon>
        <taxon>Dictyostelia</taxon>
        <taxon>Dictyosteliales</taxon>
        <taxon>Raperosteliaceae</taxon>
        <taxon>Tieghemostelium</taxon>
    </lineage>
</organism>
<dbReference type="GO" id="GO:0043130">
    <property type="term" value="F:ubiquitin binding"/>
    <property type="evidence" value="ECO:0007669"/>
    <property type="project" value="TreeGrafter"/>
</dbReference>
<dbReference type="Gene3D" id="3.10.110.10">
    <property type="entry name" value="Ubiquitin Conjugating Enzyme"/>
    <property type="match status" value="1"/>
</dbReference>
<feature type="compositionally biased region" description="Pro residues" evidence="9">
    <location>
        <begin position="245"/>
        <end position="256"/>
    </location>
</feature>
<proteinExistence type="inferred from homology"/>
<dbReference type="GO" id="GO:0008333">
    <property type="term" value="P:endosome to lysosome transport"/>
    <property type="evidence" value="ECO:0007669"/>
    <property type="project" value="TreeGrafter"/>
</dbReference>
<name>A0A151Z365_TIELA</name>
<evidence type="ECO:0000256" key="9">
    <source>
        <dbReference type="SAM" id="MobiDB-lite"/>
    </source>
</evidence>
<dbReference type="GO" id="GO:0015031">
    <property type="term" value="P:protein transport"/>
    <property type="evidence" value="ECO:0007669"/>
    <property type="project" value="UniProtKB-UniRule"/>
</dbReference>
<keyword evidence="6 8" id="KW-0175">Coiled coil</keyword>
<evidence type="ECO:0000256" key="7">
    <source>
        <dbReference type="PROSITE-ProRule" id="PRU00644"/>
    </source>
</evidence>
<dbReference type="GO" id="GO:0000813">
    <property type="term" value="C:ESCRT I complex"/>
    <property type="evidence" value="ECO:0007669"/>
    <property type="project" value="TreeGrafter"/>
</dbReference>
<dbReference type="AlphaFoldDB" id="A0A151Z365"/>
<dbReference type="PROSITE" id="PS51312">
    <property type="entry name" value="SB"/>
    <property type="match status" value="1"/>
</dbReference>
<feature type="coiled-coil region" evidence="8">
    <location>
        <begin position="294"/>
        <end position="342"/>
    </location>
</feature>
<evidence type="ECO:0000259" key="11">
    <source>
        <dbReference type="PROSITE" id="PS51322"/>
    </source>
</evidence>
<dbReference type="PROSITE" id="PS51322">
    <property type="entry name" value="UEV"/>
    <property type="match status" value="1"/>
</dbReference>
<dbReference type="FunCoup" id="A0A151Z365">
    <property type="interactions" value="203"/>
</dbReference>
<feature type="domain" description="SB" evidence="10">
    <location>
        <begin position="356"/>
        <end position="424"/>
    </location>
</feature>
<feature type="domain" description="UEV" evidence="11">
    <location>
        <begin position="15"/>
        <end position="150"/>
    </location>
</feature>
<keyword evidence="13" id="KW-1185">Reference proteome</keyword>
<gene>
    <name evidence="12" type="ORF">DLAC_11086</name>
</gene>
<keyword evidence="3 7" id="KW-0813">Transport</keyword>
<evidence type="ECO:0000256" key="8">
    <source>
        <dbReference type="SAM" id="Coils"/>
    </source>
</evidence>
<dbReference type="Proteomes" id="UP000076078">
    <property type="component" value="Unassembled WGS sequence"/>
</dbReference>
<dbReference type="SUPFAM" id="SSF54495">
    <property type="entry name" value="UBC-like"/>
    <property type="match status" value="1"/>
</dbReference>
<dbReference type="PANTHER" id="PTHR23306">
    <property type="entry name" value="TUMOR SUSCEPTIBILITY GENE 101 PROTEIN-RELATED"/>
    <property type="match status" value="1"/>
</dbReference>
<dbReference type="InterPro" id="IPR052070">
    <property type="entry name" value="ESCRT-I_UEV_domain"/>
</dbReference>
<keyword evidence="4" id="KW-0967">Endosome</keyword>
<feature type="region of interest" description="Disordered" evidence="9">
    <location>
        <begin position="147"/>
        <end position="256"/>
    </location>
</feature>
<evidence type="ECO:0000256" key="1">
    <source>
        <dbReference type="ARBA" id="ARBA00004177"/>
    </source>
</evidence>
<evidence type="ECO:0000256" key="6">
    <source>
        <dbReference type="ARBA" id="ARBA00023054"/>
    </source>
</evidence>
<dbReference type="Pfam" id="PF05743">
    <property type="entry name" value="UEV"/>
    <property type="match status" value="1"/>
</dbReference>
<accession>A0A151Z365</accession>
<dbReference type="OMA" id="YMNFPQP"/>
<feature type="compositionally biased region" description="Low complexity" evidence="9">
    <location>
        <begin position="171"/>
        <end position="204"/>
    </location>
</feature>
<evidence type="ECO:0000259" key="10">
    <source>
        <dbReference type="PROSITE" id="PS51312"/>
    </source>
</evidence>
<dbReference type="InterPro" id="IPR016135">
    <property type="entry name" value="UBQ-conjugating_enzyme/RWD"/>
</dbReference>
<evidence type="ECO:0000256" key="2">
    <source>
        <dbReference type="ARBA" id="ARBA00009594"/>
    </source>
</evidence>
<sequence>MSYGNYGVPPMPDKNGLVTSYLSYIRLYRDPNRVKVDTGEVFRYFPNLHPYYQQSDRGTVIYLKGTIPIIYNNFNYYLPIKITLPTLYPEHGPHIALDPTPEMFVVKNHPQVDEYGTCILKNWNHLTSVSQVLKYLCDTFSYMPPLQSRGTGTQQTIQQPPQPQPQPLPQLPQQQQQQPQQPHRGLPTTPTQNIPINSNIQNNNSPPPYGSSPTAANWNTQQPPSYDHSMANKQQQQNTIKNSPPTKPLPPNPPPVVVDEKAELIQKCTIKIQEQLSQFYETLNTEITDFKSFNQSMEKRLKDLNLQKDNLAKDLEYSEKSIHNITSESEKLEKIVKDLEGTDSSVDVDLVLGPKSVLSKQLLTLASENQTIEDILYFMDKALHSGTVSLEEYLKTVRSLSRDQFMVKATIKKVQAAIAQTYELALQQLNLTPQNQSSPKSPPSSITLLPPNPVVHQKAQLSQLY</sequence>
<dbReference type="InParanoid" id="A0A151Z365"/>
<evidence type="ECO:0000256" key="4">
    <source>
        <dbReference type="ARBA" id="ARBA00022753"/>
    </source>
</evidence>
<feature type="compositionally biased region" description="Polar residues" evidence="9">
    <location>
        <begin position="148"/>
        <end position="157"/>
    </location>
</feature>
<dbReference type="InterPro" id="IPR008883">
    <property type="entry name" value="UEV_N"/>
</dbReference>
<dbReference type="EMBL" id="LODT01000051">
    <property type="protein sequence ID" value="KYQ88389.1"/>
    <property type="molecule type" value="Genomic_DNA"/>
</dbReference>
<dbReference type="Gene3D" id="6.10.140.820">
    <property type="match status" value="1"/>
</dbReference>
<dbReference type="InterPro" id="IPR037202">
    <property type="entry name" value="ESCRT_assembly_dom"/>
</dbReference>